<evidence type="ECO:0000256" key="13">
    <source>
        <dbReference type="ARBA" id="ARBA00023136"/>
    </source>
</evidence>
<keyword evidence="14" id="KW-0829">Tyrosine-protein kinase</keyword>
<protein>
    <recommendedName>
        <fullName evidence="4">non-specific protein-tyrosine kinase</fullName>
        <ecNumber evidence="4">2.7.10.2</ecNumber>
    </recommendedName>
</protein>
<evidence type="ECO:0000256" key="5">
    <source>
        <dbReference type="ARBA" id="ARBA00022475"/>
    </source>
</evidence>
<dbReference type="Gene3D" id="3.40.50.300">
    <property type="entry name" value="P-loop containing nucleotide triphosphate hydrolases"/>
    <property type="match status" value="1"/>
</dbReference>
<dbReference type="PANTHER" id="PTHR32309">
    <property type="entry name" value="TYROSINE-PROTEIN KINASE"/>
    <property type="match status" value="1"/>
</dbReference>
<dbReference type="InterPro" id="IPR050445">
    <property type="entry name" value="Bact_polysacc_biosynth/exp"/>
</dbReference>
<dbReference type="OrthoDB" id="9794577at2"/>
<evidence type="ECO:0000256" key="2">
    <source>
        <dbReference type="ARBA" id="ARBA00007316"/>
    </source>
</evidence>
<keyword evidence="10" id="KW-0418">Kinase</keyword>
<evidence type="ECO:0000256" key="7">
    <source>
        <dbReference type="ARBA" id="ARBA00022679"/>
    </source>
</evidence>
<evidence type="ECO:0000256" key="1">
    <source>
        <dbReference type="ARBA" id="ARBA00004429"/>
    </source>
</evidence>
<evidence type="ECO:0000256" key="6">
    <source>
        <dbReference type="ARBA" id="ARBA00022519"/>
    </source>
</evidence>
<keyword evidence="8 16" id="KW-0812">Transmembrane</keyword>
<dbReference type="CDD" id="cd05387">
    <property type="entry name" value="BY-kinase"/>
    <property type="match status" value="1"/>
</dbReference>
<proteinExistence type="inferred from homology"/>
<dbReference type="NCBIfam" id="TIGR01007">
    <property type="entry name" value="eps_fam"/>
    <property type="match status" value="1"/>
</dbReference>
<evidence type="ECO:0000256" key="3">
    <source>
        <dbReference type="ARBA" id="ARBA00008883"/>
    </source>
</evidence>
<keyword evidence="13 16" id="KW-0472">Membrane</keyword>
<dbReference type="AlphaFoldDB" id="A0A238Z273"/>
<sequence>MKSNPTSDETLNPPSIPGFKDFNLKDLLLKYLRYWYWFVLCFIVFTVCAYVSLRYSVPQYEVSSTIVISQEDNLSDAGLSVFKDLGLEQSNDQIENEIQILKSKTLIKNVITKLKLHVQYFYEGRVLDIEEYEKPIVTIDFLVPDSLLYRRSGIFNVRINSGTSFSFIDTDGNELSAHDFGTPVATSVGEAVLIPNQTNINSAVGKVIKIKLLPVRSLVASYRARLMITRVGQNSSVLQVSLRDAVIPKAEDFINNLVDAYGTRTINNKKETSNKTAQFINDRLTDISEDLSSVDNQAAKYMSQYGITEDVAGSSGRLADISTENKRQIAIYETQNLLIQSTIDFLKNKEAKNEVIPSNLGIDDSSISTDIGKYNTLVLQRKKLLKTSTIKNPVVVKIDDQLAGLREVLFQSLVSLQDKVAIKLNSVQRRENGFQSKLYQAPERQKDLREIAREQGVTEQLYLYLLQKKEEADITSHITVPNSRIIDRASPTSFLPVSPNKSSTYFLSTVLSLFLPFVVLYIRELLNTNVKSKRDLEELVSAPIIGTIPKGKYKNQFAIDKTSRSPVSEAFRILRTNINFLLAGVEKPTGKIIFTTSSVSGEGKTFISSNIAKTLAISGHKVAFIGTDFRFPKFHEVIDLPNGKATTGFTNYIMSTDISIEDIIYTEKGEDPLRVIPPGVIPPNPSGLLMNERVQTMFEYLEKNYDYIVVDTAPVSLVTDTLLISKFADLTVYVVKENFSDKRLLSIPEKYYQEGRLVNMAVLLNYASTNMGGAYGYGYGYNVKNK</sequence>
<evidence type="ECO:0000256" key="15">
    <source>
        <dbReference type="ARBA" id="ARBA00051245"/>
    </source>
</evidence>
<dbReference type="Pfam" id="PF13807">
    <property type="entry name" value="GNVR"/>
    <property type="match status" value="1"/>
</dbReference>
<dbReference type="Pfam" id="PF13614">
    <property type="entry name" value="AAA_31"/>
    <property type="match status" value="1"/>
</dbReference>
<dbReference type="InterPro" id="IPR027417">
    <property type="entry name" value="P-loop_NTPase"/>
</dbReference>
<keyword evidence="12 16" id="KW-1133">Transmembrane helix</keyword>
<reference evidence="20 21" key="1">
    <citation type="submission" date="2017-06" db="EMBL/GenBank/DDBJ databases">
        <authorList>
            <person name="Kim H.J."/>
            <person name="Triplett B.A."/>
        </authorList>
    </citation>
    <scope>NUCLEOTIDE SEQUENCE [LARGE SCALE GENOMIC DNA]</scope>
    <source>
        <strain evidence="20 21">DSM 25597</strain>
    </source>
</reference>
<comment type="catalytic activity">
    <reaction evidence="15">
        <text>L-tyrosyl-[protein] + ATP = O-phospho-L-tyrosyl-[protein] + ADP + H(+)</text>
        <dbReference type="Rhea" id="RHEA:10596"/>
        <dbReference type="Rhea" id="RHEA-COMP:10136"/>
        <dbReference type="Rhea" id="RHEA-COMP:20101"/>
        <dbReference type="ChEBI" id="CHEBI:15378"/>
        <dbReference type="ChEBI" id="CHEBI:30616"/>
        <dbReference type="ChEBI" id="CHEBI:46858"/>
        <dbReference type="ChEBI" id="CHEBI:61978"/>
        <dbReference type="ChEBI" id="CHEBI:456216"/>
        <dbReference type="EC" id="2.7.10.2"/>
    </reaction>
</comment>
<comment type="similarity">
    <text evidence="3">Belongs to the etk/wzc family.</text>
</comment>
<dbReference type="SUPFAM" id="SSF52540">
    <property type="entry name" value="P-loop containing nucleoside triphosphate hydrolases"/>
    <property type="match status" value="1"/>
</dbReference>
<evidence type="ECO:0000256" key="11">
    <source>
        <dbReference type="ARBA" id="ARBA00022840"/>
    </source>
</evidence>
<dbReference type="GO" id="GO:0004715">
    <property type="term" value="F:non-membrane spanning protein tyrosine kinase activity"/>
    <property type="evidence" value="ECO:0007669"/>
    <property type="project" value="UniProtKB-EC"/>
</dbReference>
<gene>
    <name evidence="20" type="ORF">SAMN06265376_102517</name>
</gene>
<evidence type="ECO:0000313" key="21">
    <source>
        <dbReference type="Proteomes" id="UP000198379"/>
    </source>
</evidence>
<dbReference type="GO" id="GO:0005524">
    <property type="term" value="F:ATP binding"/>
    <property type="evidence" value="ECO:0007669"/>
    <property type="project" value="UniProtKB-KW"/>
</dbReference>
<keyword evidence="5" id="KW-1003">Cell membrane</keyword>
<evidence type="ECO:0000259" key="17">
    <source>
        <dbReference type="Pfam" id="PF02706"/>
    </source>
</evidence>
<name>A0A238Z273_9FLAO</name>
<keyword evidence="7" id="KW-0808">Transferase</keyword>
<dbReference type="RefSeq" id="WP_089371254.1">
    <property type="nucleotide sequence ID" value="NZ_BMEP01000001.1"/>
</dbReference>
<evidence type="ECO:0000256" key="9">
    <source>
        <dbReference type="ARBA" id="ARBA00022741"/>
    </source>
</evidence>
<evidence type="ECO:0000256" key="4">
    <source>
        <dbReference type="ARBA" id="ARBA00011903"/>
    </source>
</evidence>
<dbReference type="GO" id="GO:0005886">
    <property type="term" value="C:plasma membrane"/>
    <property type="evidence" value="ECO:0007669"/>
    <property type="project" value="UniProtKB-SubCell"/>
</dbReference>
<dbReference type="EMBL" id="FZNY01000002">
    <property type="protein sequence ID" value="SNR76944.1"/>
    <property type="molecule type" value="Genomic_DNA"/>
</dbReference>
<evidence type="ECO:0000256" key="14">
    <source>
        <dbReference type="ARBA" id="ARBA00023137"/>
    </source>
</evidence>
<dbReference type="PANTHER" id="PTHR32309:SF13">
    <property type="entry name" value="FERRIC ENTEROBACTIN TRANSPORT PROTEIN FEPE"/>
    <property type="match status" value="1"/>
</dbReference>
<keyword evidence="6" id="KW-0997">Cell inner membrane</keyword>
<feature type="domain" description="AAA" evidence="18">
    <location>
        <begin position="591"/>
        <end position="724"/>
    </location>
</feature>
<feature type="transmembrane region" description="Helical" evidence="16">
    <location>
        <begin position="34"/>
        <end position="53"/>
    </location>
</feature>
<evidence type="ECO:0000256" key="8">
    <source>
        <dbReference type="ARBA" id="ARBA00022692"/>
    </source>
</evidence>
<dbReference type="InterPro" id="IPR005702">
    <property type="entry name" value="Wzc-like_C"/>
</dbReference>
<dbReference type="Pfam" id="PF02706">
    <property type="entry name" value="Wzz"/>
    <property type="match status" value="1"/>
</dbReference>
<feature type="domain" description="Polysaccharide chain length determinant N-terminal" evidence="17">
    <location>
        <begin position="21"/>
        <end position="114"/>
    </location>
</feature>
<dbReference type="Proteomes" id="UP000198379">
    <property type="component" value="Unassembled WGS sequence"/>
</dbReference>
<evidence type="ECO:0000259" key="19">
    <source>
        <dbReference type="Pfam" id="PF13807"/>
    </source>
</evidence>
<keyword evidence="9" id="KW-0547">Nucleotide-binding</keyword>
<evidence type="ECO:0000259" key="18">
    <source>
        <dbReference type="Pfam" id="PF13614"/>
    </source>
</evidence>
<dbReference type="InterPro" id="IPR003856">
    <property type="entry name" value="LPS_length_determ_N"/>
</dbReference>
<dbReference type="InterPro" id="IPR025669">
    <property type="entry name" value="AAA_dom"/>
</dbReference>
<evidence type="ECO:0000256" key="12">
    <source>
        <dbReference type="ARBA" id="ARBA00022989"/>
    </source>
</evidence>
<feature type="domain" description="Tyrosine-protein kinase G-rich" evidence="19">
    <location>
        <begin position="450"/>
        <end position="524"/>
    </location>
</feature>
<evidence type="ECO:0000313" key="20">
    <source>
        <dbReference type="EMBL" id="SNR76944.1"/>
    </source>
</evidence>
<comment type="subcellular location">
    <subcellularLocation>
        <location evidence="1">Cell inner membrane</location>
        <topology evidence="1">Multi-pass membrane protein</topology>
    </subcellularLocation>
</comment>
<comment type="similarity">
    <text evidence="2">Belongs to the CpsD/CapB family.</text>
</comment>
<dbReference type="EC" id="2.7.10.2" evidence="4"/>
<evidence type="ECO:0000256" key="10">
    <source>
        <dbReference type="ARBA" id="ARBA00022777"/>
    </source>
</evidence>
<keyword evidence="21" id="KW-1185">Reference proteome</keyword>
<evidence type="ECO:0000256" key="16">
    <source>
        <dbReference type="SAM" id="Phobius"/>
    </source>
</evidence>
<keyword evidence="11" id="KW-0067">ATP-binding</keyword>
<accession>A0A238Z273</accession>
<organism evidence="20 21">
    <name type="scientific">Dokdonia pacifica</name>
    <dbReference type="NCBI Taxonomy" id="1627892"/>
    <lineage>
        <taxon>Bacteria</taxon>
        <taxon>Pseudomonadati</taxon>
        <taxon>Bacteroidota</taxon>
        <taxon>Flavobacteriia</taxon>
        <taxon>Flavobacteriales</taxon>
        <taxon>Flavobacteriaceae</taxon>
        <taxon>Dokdonia</taxon>
    </lineage>
</organism>
<dbReference type="InterPro" id="IPR032807">
    <property type="entry name" value="GNVR"/>
</dbReference>